<proteinExistence type="predicted"/>
<accession>A0AA36M4S6</accession>
<protein>
    <submittedName>
        <fullName evidence="2">Uncharacterized protein</fullName>
    </submittedName>
</protein>
<evidence type="ECO:0000313" key="3">
    <source>
        <dbReference type="Proteomes" id="UP001176961"/>
    </source>
</evidence>
<reference evidence="2" key="1">
    <citation type="submission" date="2023-07" db="EMBL/GenBank/DDBJ databases">
        <authorList>
            <consortium name="CYATHOMIX"/>
        </authorList>
    </citation>
    <scope>NUCLEOTIDE SEQUENCE</scope>
    <source>
        <strain evidence="2">N/A</strain>
    </source>
</reference>
<feature type="compositionally biased region" description="Acidic residues" evidence="1">
    <location>
        <begin position="98"/>
        <end position="107"/>
    </location>
</feature>
<evidence type="ECO:0000256" key="1">
    <source>
        <dbReference type="SAM" id="MobiDB-lite"/>
    </source>
</evidence>
<dbReference type="EMBL" id="CATQJL010000223">
    <property type="protein sequence ID" value="CAJ0597846.1"/>
    <property type="molecule type" value="Genomic_DNA"/>
</dbReference>
<dbReference type="AlphaFoldDB" id="A0AA36M4S6"/>
<name>A0AA36M4S6_CYLNA</name>
<keyword evidence="3" id="KW-1185">Reference proteome</keyword>
<feature type="compositionally biased region" description="Basic residues" evidence="1">
    <location>
        <begin position="27"/>
        <end position="46"/>
    </location>
</feature>
<gene>
    <name evidence="2" type="ORF">CYNAS_LOCUS9829</name>
</gene>
<organism evidence="2 3">
    <name type="scientific">Cylicocyclus nassatus</name>
    <name type="common">Nematode worm</name>
    <dbReference type="NCBI Taxonomy" id="53992"/>
    <lineage>
        <taxon>Eukaryota</taxon>
        <taxon>Metazoa</taxon>
        <taxon>Ecdysozoa</taxon>
        <taxon>Nematoda</taxon>
        <taxon>Chromadorea</taxon>
        <taxon>Rhabditida</taxon>
        <taxon>Rhabditina</taxon>
        <taxon>Rhabditomorpha</taxon>
        <taxon>Strongyloidea</taxon>
        <taxon>Strongylidae</taxon>
        <taxon>Cylicocyclus</taxon>
    </lineage>
</organism>
<sequence length="114" mass="12842">MDRKIDRETLAALVESEPCLWYPGHDHFHRKDKKMKPGRGLSKRRDKGIICDGESMRDGYKRARNPRSSSAGRSTGFNQCLSLDQADVGGVRSSNIDETGEDSDYYQDENGMVS</sequence>
<evidence type="ECO:0000313" key="2">
    <source>
        <dbReference type="EMBL" id="CAJ0597846.1"/>
    </source>
</evidence>
<feature type="compositionally biased region" description="Polar residues" evidence="1">
    <location>
        <begin position="66"/>
        <end position="82"/>
    </location>
</feature>
<comment type="caution">
    <text evidence="2">The sequence shown here is derived from an EMBL/GenBank/DDBJ whole genome shotgun (WGS) entry which is preliminary data.</text>
</comment>
<dbReference type="Proteomes" id="UP001176961">
    <property type="component" value="Unassembled WGS sequence"/>
</dbReference>
<feature type="region of interest" description="Disordered" evidence="1">
    <location>
        <begin position="26"/>
        <end position="114"/>
    </location>
</feature>